<keyword evidence="2" id="KW-1133">Transmembrane helix</keyword>
<dbReference type="EMBL" id="HBEF01000426">
    <property type="protein sequence ID" value="CAD8328186.1"/>
    <property type="molecule type" value="Transcribed_RNA"/>
</dbReference>
<feature type="transmembrane region" description="Helical" evidence="2">
    <location>
        <begin position="32"/>
        <end position="51"/>
    </location>
</feature>
<keyword evidence="2" id="KW-0812">Transmembrane</keyword>
<evidence type="ECO:0000256" key="2">
    <source>
        <dbReference type="SAM" id="Phobius"/>
    </source>
</evidence>
<feature type="compositionally biased region" description="Low complexity" evidence="1">
    <location>
        <begin position="14"/>
        <end position="24"/>
    </location>
</feature>
<organism evidence="3">
    <name type="scientific">Craspedostauros australis</name>
    <dbReference type="NCBI Taxonomy" id="1486917"/>
    <lineage>
        <taxon>Eukaryota</taxon>
        <taxon>Sar</taxon>
        <taxon>Stramenopiles</taxon>
        <taxon>Ochrophyta</taxon>
        <taxon>Bacillariophyta</taxon>
        <taxon>Bacillariophyceae</taxon>
        <taxon>Bacillariophycidae</taxon>
        <taxon>Naviculales</taxon>
        <taxon>Naviculaceae</taxon>
        <taxon>Craspedostauros</taxon>
    </lineage>
</organism>
<name>A0A7R9WMM9_9STRA</name>
<evidence type="ECO:0000256" key="1">
    <source>
        <dbReference type="SAM" id="MobiDB-lite"/>
    </source>
</evidence>
<sequence>MARKQRRVTTARNSTSSTSPSPSSQCGNRQNYGMMMVLVAIITLQIIQQLGQQSAGMIASACVKDTPMSDGVGAVNSAAQAASPANAATAAIGKPDATLARDERHGGLAIVSSFNHLKDKHNMAPKRRQKFEYIQSWYESLHKFPDIKGIVFNTMYDSDFQKEKTTDQVKFIDVDLTSATSLKCAQKSLNDQRFFHIEEYLTERLQGNSTHHDDEPLDYVLLTDGQDITFLRNPFEYMRATDQLIGGKPNLFVGSEFEIIDRGIEWQNGKWQVCFGMEFKQRRFLNAGIIGGHVSVLMPFLRAMNSRILSSPNPFCDQASLQLVTMEMFADRIITGFPLHTVFKGEQGENESTAYIKHK</sequence>
<keyword evidence="2" id="KW-0472">Membrane</keyword>
<evidence type="ECO:0000313" key="3">
    <source>
        <dbReference type="EMBL" id="CAD8328186.1"/>
    </source>
</evidence>
<protein>
    <submittedName>
        <fullName evidence="3">Uncharacterized protein</fullName>
    </submittedName>
</protein>
<feature type="region of interest" description="Disordered" evidence="1">
    <location>
        <begin position="1"/>
        <end position="28"/>
    </location>
</feature>
<proteinExistence type="predicted"/>
<reference evidence="3" key="1">
    <citation type="submission" date="2021-01" db="EMBL/GenBank/DDBJ databases">
        <authorList>
            <person name="Corre E."/>
            <person name="Pelletier E."/>
            <person name="Niang G."/>
            <person name="Scheremetjew M."/>
            <person name="Finn R."/>
            <person name="Kale V."/>
            <person name="Holt S."/>
            <person name="Cochrane G."/>
            <person name="Meng A."/>
            <person name="Brown T."/>
            <person name="Cohen L."/>
        </authorList>
    </citation>
    <scope>NUCLEOTIDE SEQUENCE</scope>
    <source>
        <strain evidence="3">CCMP3328</strain>
    </source>
</reference>
<accession>A0A7R9WMM9</accession>
<gene>
    <name evidence="3" type="ORF">CAUS1442_LOCUS281</name>
</gene>
<dbReference type="AlphaFoldDB" id="A0A7R9WMM9"/>